<evidence type="ECO:0000313" key="4">
    <source>
        <dbReference type="EMBL" id="SKB68137.1"/>
    </source>
</evidence>
<dbReference type="SUPFAM" id="SSF53474">
    <property type="entry name" value="alpha/beta-Hydrolases"/>
    <property type="match status" value="1"/>
</dbReference>
<evidence type="ECO:0000313" key="5">
    <source>
        <dbReference type="Proteomes" id="UP000190541"/>
    </source>
</evidence>
<dbReference type="InterPro" id="IPR001375">
    <property type="entry name" value="Peptidase_S9_cat"/>
</dbReference>
<dbReference type="SUPFAM" id="SSF82171">
    <property type="entry name" value="DPP6 N-terminal domain-like"/>
    <property type="match status" value="1"/>
</dbReference>
<keyword evidence="2" id="KW-0732">Signal</keyword>
<dbReference type="RefSeq" id="WP_079717300.1">
    <property type="nucleotide sequence ID" value="NZ_FUYS01000006.1"/>
</dbReference>
<dbReference type="AlphaFoldDB" id="A0A1T5D953"/>
<feature type="signal peptide" evidence="2">
    <location>
        <begin position="1"/>
        <end position="22"/>
    </location>
</feature>
<reference evidence="4 5" key="1">
    <citation type="submission" date="2017-02" db="EMBL/GenBank/DDBJ databases">
        <authorList>
            <person name="Peterson S.W."/>
        </authorList>
    </citation>
    <scope>NUCLEOTIDE SEQUENCE [LARGE SCALE GENOMIC DNA]</scope>
    <source>
        <strain evidence="4 5">DSM 22899</strain>
    </source>
</reference>
<evidence type="ECO:0000256" key="2">
    <source>
        <dbReference type="SAM" id="SignalP"/>
    </source>
</evidence>
<evidence type="ECO:0000259" key="3">
    <source>
        <dbReference type="Pfam" id="PF00326"/>
    </source>
</evidence>
<dbReference type="Gene3D" id="2.130.10.120">
    <property type="entry name" value="Prolyl oligopeptidase, N-terminal domain"/>
    <property type="match status" value="1"/>
</dbReference>
<dbReference type="GO" id="GO:0004177">
    <property type="term" value="F:aminopeptidase activity"/>
    <property type="evidence" value="ECO:0007669"/>
    <property type="project" value="UniProtKB-KW"/>
</dbReference>
<proteinExistence type="predicted"/>
<dbReference type="Gene3D" id="3.40.50.1820">
    <property type="entry name" value="alpha/beta hydrolase"/>
    <property type="match status" value="1"/>
</dbReference>
<dbReference type="STRING" id="623280.SAMN05660226_02617"/>
<dbReference type="InterPro" id="IPR029058">
    <property type="entry name" value="AB_hydrolase_fold"/>
</dbReference>
<dbReference type="InterPro" id="IPR011042">
    <property type="entry name" value="6-blade_b-propeller_TolB-like"/>
</dbReference>
<keyword evidence="4" id="KW-0645">Protease</keyword>
<dbReference type="Pfam" id="PF00326">
    <property type="entry name" value="Peptidase_S9"/>
    <property type="match status" value="1"/>
</dbReference>
<protein>
    <submittedName>
        <fullName evidence="4">Dipeptidyl aminopeptidase/acylaminoacyl peptidase</fullName>
    </submittedName>
</protein>
<evidence type="ECO:0000256" key="1">
    <source>
        <dbReference type="ARBA" id="ARBA00022801"/>
    </source>
</evidence>
<dbReference type="EMBL" id="FUYS01000006">
    <property type="protein sequence ID" value="SKB68137.1"/>
    <property type="molecule type" value="Genomic_DNA"/>
</dbReference>
<feature type="chain" id="PRO_5012142980" evidence="2">
    <location>
        <begin position="23"/>
        <end position="966"/>
    </location>
</feature>
<organism evidence="4 5">
    <name type="scientific">Parapedobacter luteus</name>
    <dbReference type="NCBI Taxonomy" id="623280"/>
    <lineage>
        <taxon>Bacteria</taxon>
        <taxon>Pseudomonadati</taxon>
        <taxon>Bacteroidota</taxon>
        <taxon>Sphingobacteriia</taxon>
        <taxon>Sphingobacteriales</taxon>
        <taxon>Sphingobacteriaceae</taxon>
        <taxon>Parapedobacter</taxon>
    </lineage>
</organism>
<keyword evidence="1" id="KW-0378">Hydrolase</keyword>
<gene>
    <name evidence="4" type="ORF">SAMN05660226_02617</name>
</gene>
<dbReference type="GO" id="GO:0004252">
    <property type="term" value="F:serine-type endopeptidase activity"/>
    <property type="evidence" value="ECO:0007669"/>
    <property type="project" value="TreeGrafter"/>
</dbReference>
<keyword evidence="4" id="KW-0031">Aminopeptidase</keyword>
<feature type="domain" description="Peptidase S9 prolyl oligopeptidase catalytic" evidence="3">
    <location>
        <begin position="770"/>
        <end position="940"/>
    </location>
</feature>
<dbReference type="OrthoDB" id="9812921at2"/>
<dbReference type="Proteomes" id="UP000190541">
    <property type="component" value="Unassembled WGS sequence"/>
</dbReference>
<dbReference type="Gene3D" id="2.120.10.30">
    <property type="entry name" value="TolB, C-terminal domain"/>
    <property type="match status" value="1"/>
</dbReference>
<dbReference type="PANTHER" id="PTHR42776">
    <property type="entry name" value="SERINE PEPTIDASE S9 FAMILY MEMBER"/>
    <property type="match status" value="1"/>
</dbReference>
<dbReference type="PANTHER" id="PTHR42776:SF27">
    <property type="entry name" value="DIPEPTIDYL PEPTIDASE FAMILY MEMBER 6"/>
    <property type="match status" value="1"/>
</dbReference>
<keyword evidence="5" id="KW-1185">Reference proteome</keyword>
<dbReference type="GO" id="GO:0006508">
    <property type="term" value="P:proteolysis"/>
    <property type="evidence" value="ECO:0007669"/>
    <property type="project" value="InterPro"/>
</dbReference>
<accession>A0A1T5D953</accession>
<name>A0A1T5D953_9SPHI</name>
<sequence length="966" mass="107510">MKKTLLSLFLFVAAFSTIGIRAQEKPPLTWQDIAAWQYIRPYNTALSPDGQWLAWVDGPTEGDLKLVLRHTQDTLRYDFAIGGTATTAVFSRDGKYAAFRESPKRAEAKAAEKARKPLYSKLHVISLPDTQKVVFEKIKDFGFSGEQPAWIAVSFAAPDGAPKGDDAPKGTDLLLYHLATEKSFNLGNVSAYAFNKTGNYLAYTVDANGQNGNGIFLRDMATGITTALDNDKASYSRIRWNDEGTAFALLKAKKDEAYKTPVYSVIGISRINGDHTAKVIYSGIDDEHFPKGKGISEHGDVFWSDDLSTLFFGIAKLEKKAGKADGPGNADSVASKDSIKADSAVIAKADTSQAGKTATAAKPKDKADVEKPDVIIWNWQDKRLQSAQQVQQQRDKNFSFAAAYRLADNRFIQLADSTMRNVTIGPKQLYALGYDYSPYEWSNSLDGQSYVDLYLIDTKNGEKTLLLEKYYQSAARGIPFAPNGKLISYYQDGAFYSIDLTTRQTYPLTAQVDASFVNEKDDHNVTKPATPHFGWSEDSKFVFIRDNYDLWRITADGKHALSLSDNWKQTKTQVAGAYRIYPNDKAIDLKKPQYFAVFNDATKQSGIALLGAGKTSLQLLFMDDHGYSGLQKAEDKPVFTFTKENSVKSPEWLVSSAPDLANATQLTENTPDQKHYAWSSGVRLINYVSDHGDTLQAALYLPAGYEEGKRYPTITYIYERLTQGLNSYAMPAYPGGGFNRTVYTSNGYAVLMPDIKYKLNDPGMSAVACVIPAVKAAIATGIVDSDNVAIHGHSWGGYQTSFLITQTNIFKAAAAGAPLTNMISMYSLIYWNSGSTNQPIFEASQGRLTPGYWDNWEAFTRNSPIFHIKQVQTPLLLLHNDKDGAVDYTQGIEYYNGLRRLNKPVVMITYKGENHGIAKDPNKKDYAVRMLEFFDHHLKGKPAPDWWERGIDLLDMEKHLDERAFR</sequence>